<evidence type="ECO:0000256" key="11">
    <source>
        <dbReference type="HAMAP-Rule" id="MF_00228"/>
    </source>
</evidence>
<name>A0A1F6DHK4_9BACT</name>
<evidence type="ECO:0000256" key="7">
    <source>
        <dbReference type="ARBA" id="ARBA00022777"/>
    </source>
</evidence>
<evidence type="ECO:0000256" key="1">
    <source>
        <dbReference type="ARBA" id="ARBA00001771"/>
    </source>
</evidence>
<evidence type="ECO:0000256" key="10">
    <source>
        <dbReference type="ARBA" id="ARBA00022977"/>
    </source>
</evidence>
<dbReference type="Gene3D" id="3.40.1190.20">
    <property type="match status" value="1"/>
</dbReference>
<dbReference type="PRINTS" id="PR01099">
    <property type="entry name" value="HYETHTZKNASE"/>
</dbReference>
<evidence type="ECO:0000313" key="13">
    <source>
        <dbReference type="Proteomes" id="UP000178042"/>
    </source>
</evidence>
<comment type="similarity">
    <text evidence="11">Belongs to the Thz kinase family.</text>
</comment>
<keyword evidence="9 11" id="KW-0460">Magnesium</keyword>
<dbReference type="GO" id="GO:0004417">
    <property type="term" value="F:hydroxyethylthiazole kinase activity"/>
    <property type="evidence" value="ECO:0007669"/>
    <property type="project" value="UniProtKB-UniRule"/>
</dbReference>
<dbReference type="UniPathway" id="UPA00060">
    <property type="reaction ID" value="UER00139"/>
</dbReference>
<evidence type="ECO:0000256" key="8">
    <source>
        <dbReference type="ARBA" id="ARBA00022840"/>
    </source>
</evidence>
<keyword evidence="8 11" id="KW-0067">ATP-binding</keyword>
<feature type="binding site" evidence="11">
    <location>
        <position position="194"/>
    </location>
    <ligand>
        <name>substrate</name>
    </ligand>
</feature>
<feature type="binding site" evidence="11">
    <location>
        <position position="167"/>
    </location>
    <ligand>
        <name>ATP</name>
        <dbReference type="ChEBI" id="CHEBI:30616"/>
    </ligand>
</feature>
<dbReference type="HAMAP" id="MF_00228">
    <property type="entry name" value="Thz_kinase"/>
    <property type="match status" value="1"/>
</dbReference>
<dbReference type="NCBIfam" id="TIGR00694">
    <property type="entry name" value="thiM"/>
    <property type="match status" value="1"/>
</dbReference>
<keyword evidence="4 11" id="KW-0808">Transferase</keyword>
<evidence type="ECO:0000256" key="4">
    <source>
        <dbReference type="ARBA" id="ARBA00022679"/>
    </source>
</evidence>
<dbReference type="GO" id="GO:0009229">
    <property type="term" value="P:thiamine diphosphate biosynthetic process"/>
    <property type="evidence" value="ECO:0007669"/>
    <property type="project" value="UniProtKB-UniRule"/>
</dbReference>
<dbReference type="Proteomes" id="UP000178042">
    <property type="component" value="Unassembled WGS sequence"/>
</dbReference>
<protein>
    <recommendedName>
        <fullName evidence="11">Hydroxyethylthiazole kinase</fullName>
        <ecNumber evidence="11">2.7.1.50</ecNumber>
    </recommendedName>
    <alternativeName>
        <fullName evidence="11">4-methyl-5-beta-hydroxyethylthiazole kinase</fullName>
        <shortName evidence="11">TH kinase</shortName>
        <shortName evidence="11">Thz kinase</shortName>
    </alternativeName>
</protein>
<evidence type="ECO:0000256" key="6">
    <source>
        <dbReference type="ARBA" id="ARBA00022741"/>
    </source>
</evidence>
<dbReference type="GO" id="GO:0005524">
    <property type="term" value="F:ATP binding"/>
    <property type="evidence" value="ECO:0007669"/>
    <property type="project" value="UniProtKB-UniRule"/>
</dbReference>
<dbReference type="GO" id="GO:0000287">
    <property type="term" value="F:magnesium ion binding"/>
    <property type="evidence" value="ECO:0007669"/>
    <property type="project" value="UniProtKB-UniRule"/>
</dbReference>
<gene>
    <name evidence="11" type="primary">thiM</name>
    <name evidence="12" type="ORF">A3C86_02735</name>
</gene>
<comment type="cofactor">
    <cofactor evidence="2 11">
        <name>Mg(2+)</name>
        <dbReference type="ChEBI" id="CHEBI:18420"/>
    </cofactor>
</comment>
<keyword evidence="6 11" id="KW-0547">Nucleotide-binding</keyword>
<keyword evidence="5 11" id="KW-0479">Metal-binding</keyword>
<evidence type="ECO:0000256" key="2">
    <source>
        <dbReference type="ARBA" id="ARBA00001946"/>
    </source>
</evidence>
<dbReference type="InterPro" id="IPR029056">
    <property type="entry name" value="Ribokinase-like"/>
</dbReference>
<keyword evidence="10 11" id="KW-0784">Thiamine biosynthesis</keyword>
<comment type="function">
    <text evidence="11">Catalyzes the phosphorylation of the hydroxyl group of 4-methyl-5-beta-hydroxyethylthiazole (THZ).</text>
</comment>
<dbReference type="GO" id="GO:0009228">
    <property type="term" value="P:thiamine biosynthetic process"/>
    <property type="evidence" value="ECO:0007669"/>
    <property type="project" value="UniProtKB-KW"/>
</dbReference>
<comment type="pathway">
    <text evidence="3 11">Cofactor biosynthesis; thiamine diphosphate biosynthesis; 4-methyl-5-(2-phosphoethyl)-thiazole from 5-(2-hydroxyethyl)-4-methylthiazole: step 1/1.</text>
</comment>
<dbReference type="AlphaFoldDB" id="A0A1F6DHK4"/>
<dbReference type="CDD" id="cd01170">
    <property type="entry name" value="THZ_kinase"/>
    <property type="match status" value="1"/>
</dbReference>
<evidence type="ECO:0000256" key="3">
    <source>
        <dbReference type="ARBA" id="ARBA00004868"/>
    </source>
</evidence>
<evidence type="ECO:0000313" key="12">
    <source>
        <dbReference type="EMBL" id="OGG60895.1"/>
    </source>
</evidence>
<evidence type="ECO:0000256" key="9">
    <source>
        <dbReference type="ARBA" id="ARBA00022842"/>
    </source>
</evidence>
<proteinExistence type="inferred from homology"/>
<organism evidence="12 13">
    <name type="scientific">Candidatus Kaiserbacteria bacterium RIFCSPHIGHO2_02_FULL_49_16</name>
    <dbReference type="NCBI Taxonomy" id="1798490"/>
    <lineage>
        <taxon>Bacteria</taxon>
        <taxon>Candidatus Kaiseribacteriota</taxon>
    </lineage>
</organism>
<dbReference type="EC" id="2.7.1.50" evidence="11"/>
<keyword evidence="7 11" id="KW-0418">Kinase</keyword>
<reference evidence="12 13" key="1">
    <citation type="journal article" date="2016" name="Nat. Commun.">
        <title>Thousands of microbial genomes shed light on interconnected biogeochemical processes in an aquifer system.</title>
        <authorList>
            <person name="Anantharaman K."/>
            <person name="Brown C.T."/>
            <person name="Hug L.A."/>
            <person name="Sharon I."/>
            <person name="Castelle C.J."/>
            <person name="Probst A.J."/>
            <person name="Thomas B.C."/>
            <person name="Singh A."/>
            <person name="Wilkins M.J."/>
            <person name="Karaoz U."/>
            <person name="Brodie E.L."/>
            <person name="Williams K.H."/>
            <person name="Hubbard S.S."/>
            <person name="Banfield J.F."/>
        </authorList>
    </citation>
    <scope>NUCLEOTIDE SEQUENCE [LARGE SCALE GENOMIC DNA]</scope>
</reference>
<dbReference type="SUPFAM" id="SSF53613">
    <property type="entry name" value="Ribokinase-like"/>
    <property type="match status" value="1"/>
</dbReference>
<comment type="caution">
    <text evidence="12">The sequence shown here is derived from an EMBL/GenBank/DDBJ whole genome shotgun (WGS) entry which is preliminary data.</text>
</comment>
<feature type="binding site" evidence="11">
    <location>
        <position position="121"/>
    </location>
    <ligand>
        <name>ATP</name>
        <dbReference type="ChEBI" id="CHEBI:30616"/>
    </ligand>
</feature>
<comment type="catalytic activity">
    <reaction evidence="1 11">
        <text>5-(2-hydroxyethyl)-4-methylthiazole + ATP = 4-methyl-5-(2-phosphooxyethyl)-thiazole + ADP + H(+)</text>
        <dbReference type="Rhea" id="RHEA:24212"/>
        <dbReference type="ChEBI" id="CHEBI:15378"/>
        <dbReference type="ChEBI" id="CHEBI:17957"/>
        <dbReference type="ChEBI" id="CHEBI:30616"/>
        <dbReference type="ChEBI" id="CHEBI:58296"/>
        <dbReference type="ChEBI" id="CHEBI:456216"/>
        <dbReference type="EC" id="2.7.1.50"/>
    </reaction>
</comment>
<accession>A0A1F6DHK4</accession>
<dbReference type="EMBL" id="MFLD01000006">
    <property type="protein sequence ID" value="OGG60895.1"/>
    <property type="molecule type" value="Genomic_DNA"/>
</dbReference>
<dbReference type="NCBIfam" id="NF006830">
    <property type="entry name" value="PRK09355.1"/>
    <property type="match status" value="1"/>
</dbReference>
<evidence type="ECO:0000256" key="5">
    <source>
        <dbReference type="ARBA" id="ARBA00022723"/>
    </source>
</evidence>
<dbReference type="Pfam" id="PF02110">
    <property type="entry name" value="HK"/>
    <property type="match status" value="1"/>
</dbReference>
<sequence>MNNAKIAEILTRVRAQKPLLHHITNFVVMNDTANLTLHIGGLPVMAHAKEEMEEMTAIANCLILNPGTLDEEWVHSMNIAGKKANALGIPIVLDPVGAGATKYRTKVNTDFLQNLRIAALRGNQGEIAALAGAGGKVRGVESVEDVTGIESAAMRMAEKYGAVVAITGKRDIIASRDSLYFVDNGHERMASITGTGCMSTTMVGAFIAVEKDFALASAAALACFGLAGEIAARQAEGPASFRVALLDAVANLEPEMVLRNARVTKMK</sequence>
<feature type="binding site" evidence="11">
    <location>
        <position position="45"/>
    </location>
    <ligand>
        <name>substrate</name>
    </ligand>
</feature>
<dbReference type="PIRSF" id="PIRSF000513">
    <property type="entry name" value="Thz_kinase"/>
    <property type="match status" value="1"/>
</dbReference>
<dbReference type="InterPro" id="IPR000417">
    <property type="entry name" value="Hyethyz_kinase"/>
</dbReference>